<dbReference type="Pfam" id="PF23798">
    <property type="entry name" value="Beta-prop_SPT8"/>
    <property type="match status" value="2"/>
</dbReference>
<feature type="region of interest" description="Disordered" evidence="4">
    <location>
        <begin position="1"/>
        <end position="121"/>
    </location>
</feature>
<dbReference type="EMBL" id="JAPDFR010000001">
    <property type="protein sequence ID" value="KAK0390565.1"/>
    <property type="molecule type" value="Genomic_DNA"/>
</dbReference>
<feature type="compositionally biased region" description="Low complexity" evidence="4">
    <location>
        <begin position="101"/>
        <end position="110"/>
    </location>
</feature>
<dbReference type="PANTHER" id="PTHR19848:SF8">
    <property type="entry name" value="F-BOX AND WD REPEAT DOMAIN CONTAINING 7"/>
    <property type="match status" value="1"/>
</dbReference>
<reference evidence="6" key="1">
    <citation type="submission" date="2022-10" db="EMBL/GenBank/DDBJ databases">
        <title>Determination and structural analysis of whole genome sequence of Sarocladium strictum F4-1.</title>
        <authorList>
            <person name="Hu L."/>
            <person name="Jiang Y."/>
        </authorList>
    </citation>
    <scope>NUCLEOTIDE SEQUENCE</scope>
    <source>
        <strain evidence="6">F4-1</strain>
    </source>
</reference>
<feature type="compositionally biased region" description="Gly residues" evidence="4">
    <location>
        <begin position="379"/>
        <end position="389"/>
    </location>
</feature>
<feature type="compositionally biased region" description="Low complexity" evidence="4">
    <location>
        <begin position="528"/>
        <end position="562"/>
    </location>
</feature>
<evidence type="ECO:0000256" key="1">
    <source>
        <dbReference type="ARBA" id="ARBA00022574"/>
    </source>
</evidence>
<evidence type="ECO:0000256" key="2">
    <source>
        <dbReference type="ARBA" id="ARBA00022737"/>
    </source>
</evidence>
<feature type="compositionally biased region" description="Low complexity" evidence="4">
    <location>
        <begin position="451"/>
        <end position="464"/>
    </location>
</feature>
<keyword evidence="1 3" id="KW-0853">WD repeat</keyword>
<evidence type="ECO:0000313" key="7">
    <source>
        <dbReference type="Proteomes" id="UP001175261"/>
    </source>
</evidence>
<dbReference type="InterPro" id="IPR057544">
    <property type="entry name" value="Beta-prop_SPT8"/>
</dbReference>
<name>A0AA39GND8_SARSR</name>
<dbReference type="AlphaFoldDB" id="A0AA39GND8"/>
<dbReference type="PROSITE" id="PS50294">
    <property type="entry name" value="WD_REPEATS_REGION"/>
    <property type="match status" value="1"/>
</dbReference>
<dbReference type="PANTHER" id="PTHR19848">
    <property type="entry name" value="WD40 REPEAT PROTEIN"/>
    <property type="match status" value="1"/>
</dbReference>
<evidence type="ECO:0000256" key="4">
    <source>
        <dbReference type="SAM" id="MobiDB-lite"/>
    </source>
</evidence>
<evidence type="ECO:0000259" key="5">
    <source>
        <dbReference type="Pfam" id="PF23798"/>
    </source>
</evidence>
<dbReference type="InterPro" id="IPR001680">
    <property type="entry name" value="WD40_rpt"/>
</dbReference>
<feature type="compositionally biased region" description="Acidic residues" evidence="4">
    <location>
        <begin position="16"/>
        <end position="69"/>
    </location>
</feature>
<feature type="region of interest" description="Disordered" evidence="4">
    <location>
        <begin position="525"/>
        <end position="578"/>
    </location>
</feature>
<dbReference type="SUPFAM" id="SSF50978">
    <property type="entry name" value="WD40 repeat-like"/>
    <property type="match status" value="1"/>
</dbReference>
<feature type="compositionally biased region" description="Acidic residues" evidence="4">
    <location>
        <begin position="79"/>
        <end position="92"/>
    </location>
</feature>
<feature type="repeat" description="WD" evidence="3">
    <location>
        <begin position="584"/>
        <end position="606"/>
    </location>
</feature>
<feature type="region of interest" description="Disordered" evidence="4">
    <location>
        <begin position="323"/>
        <end position="349"/>
    </location>
</feature>
<comment type="caution">
    <text evidence="6">The sequence shown here is derived from an EMBL/GenBank/DDBJ whole genome shotgun (WGS) entry which is preliminary data.</text>
</comment>
<dbReference type="InterPro" id="IPR036322">
    <property type="entry name" value="WD40_repeat_dom_sf"/>
</dbReference>
<sequence>MEDEDRLSNSSGESDRDNDQDEVMEDVDEPEQDQDQDQDQEPDADADGDGDADGDDDNDNNDDDDDDGDGDNKDRDGDNDNDNDNDNDETEENSAIKTEGEGSAAAGESSARQKSATPASILRLRPTVRPEMLTARLYDIVPTMAAPQSTNINAISITPDMRYWMTGGSDGYIRKYDGPGTINGKLTLTVAQKHPFVDSVHKAGILMSYWENEEPTPPGRGEQEHILSPVYSLAVHSDALWLLSGLESGGINLQSVRYDEGKRITCLQKHTNAVSVLTLAQDEKSVLSGGWDKNIFDWDLNTGQVKRSFDGNAGQLSAIELRPASGDPIPAEADEPLLPSDTIATNNHVPPLNGASNGFSSNDLGNFNGAISFSAAGGGGGGGGGGGDSSGDAGASSAHESLFGGSDAGSLFGETAGEQPFGQDDDEYATGMDMMPTHEGGMDHSADMAMAGIGESSSGFAEGSGTKDVEKEPAPAVQPMGEDSVMADSQQDTQQTLMTGSEAPGESQSEAVQSHSVAWIKQEDGNAQNGESSQHHQQQQQPQQPSNEVSSSSQQPRGSQSPTLVTSSVPRTPFDATQVSPNTFLSAAMDGTIRLWDRRVAQPVARITTRPGVPPWCMSACWSPDGNMIYAGRRNGTVEEFDVRKARRGWEPERVLKFPVGSGPVSALRPMMNGRHLVCASHDILRLYDLRDTRAFKHSTTPFLIIPGPPRAGVISSLWIDPTSRFMVSAAGTRGWEGTSTEVLIGYEIHAANS</sequence>
<protein>
    <recommendedName>
        <fullName evidence="5">Transcription factor spt8 beta-propeller domain-containing protein</fullName>
    </recommendedName>
</protein>
<feature type="region of interest" description="Disordered" evidence="4">
    <location>
        <begin position="379"/>
        <end position="492"/>
    </location>
</feature>
<dbReference type="SMART" id="SM00320">
    <property type="entry name" value="WD40"/>
    <property type="match status" value="6"/>
</dbReference>
<evidence type="ECO:0000256" key="3">
    <source>
        <dbReference type="PROSITE-ProRule" id="PRU00221"/>
    </source>
</evidence>
<keyword evidence="7" id="KW-1185">Reference proteome</keyword>
<feature type="domain" description="Transcription factor spt8 beta-propeller" evidence="5">
    <location>
        <begin position="138"/>
        <end position="324"/>
    </location>
</feature>
<dbReference type="InterPro" id="IPR015943">
    <property type="entry name" value="WD40/YVTN_repeat-like_dom_sf"/>
</dbReference>
<feature type="compositionally biased region" description="Polar residues" evidence="4">
    <location>
        <begin position="563"/>
        <end position="578"/>
    </location>
</feature>
<keyword evidence="2" id="KW-0677">Repeat</keyword>
<dbReference type="Gene3D" id="2.130.10.10">
    <property type="entry name" value="YVTN repeat-like/Quinoprotein amine dehydrogenase"/>
    <property type="match status" value="2"/>
</dbReference>
<feature type="domain" description="Transcription factor spt8 beta-propeller" evidence="5">
    <location>
        <begin position="520"/>
        <end position="749"/>
    </location>
</feature>
<organism evidence="6 7">
    <name type="scientific">Sarocladium strictum</name>
    <name type="common">Black bundle disease fungus</name>
    <name type="synonym">Acremonium strictum</name>
    <dbReference type="NCBI Taxonomy" id="5046"/>
    <lineage>
        <taxon>Eukaryota</taxon>
        <taxon>Fungi</taxon>
        <taxon>Dikarya</taxon>
        <taxon>Ascomycota</taxon>
        <taxon>Pezizomycotina</taxon>
        <taxon>Sordariomycetes</taxon>
        <taxon>Hypocreomycetidae</taxon>
        <taxon>Hypocreales</taxon>
        <taxon>Sarocladiaceae</taxon>
        <taxon>Sarocladium</taxon>
    </lineage>
</organism>
<proteinExistence type="predicted"/>
<dbReference type="Proteomes" id="UP001175261">
    <property type="component" value="Unassembled WGS sequence"/>
</dbReference>
<gene>
    <name evidence="6" type="ORF">NLU13_0069</name>
</gene>
<feature type="repeat" description="WD" evidence="3">
    <location>
        <begin position="267"/>
        <end position="308"/>
    </location>
</feature>
<dbReference type="PROSITE" id="PS50082">
    <property type="entry name" value="WD_REPEATS_2"/>
    <property type="match status" value="2"/>
</dbReference>
<evidence type="ECO:0000313" key="6">
    <source>
        <dbReference type="EMBL" id="KAK0390565.1"/>
    </source>
</evidence>
<accession>A0AA39GND8</accession>